<dbReference type="EMBL" id="JBBHLL010000074">
    <property type="protein sequence ID" value="KAK7820174.1"/>
    <property type="molecule type" value="Genomic_DNA"/>
</dbReference>
<keyword evidence="3" id="KW-1185">Reference proteome</keyword>
<dbReference type="Proteomes" id="UP001488838">
    <property type="component" value="Unassembled WGS sequence"/>
</dbReference>
<comment type="caution">
    <text evidence="2">The sequence shown here is derived from an EMBL/GenBank/DDBJ whole genome shotgun (WGS) entry which is preliminary data.</text>
</comment>
<feature type="compositionally biased region" description="Basic and acidic residues" evidence="1">
    <location>
        <begin position="196"/>
        <end position="212"/>
    </location>
</feature>
<dbReference type="AlphaFoldDB" id="A0AAW0IZX0"/>
<evidence type="ECO:0000256" key="1">
    <source>
        <dbReference type="SAM" id="MobiDB-lite"/>
    </source>
</evidence>
<sequence>VISAHNTGNTKPVQKSQQGAANGEVSPELLRGRLGHQQQGKALSLTVGTVQLAQSLCESLRGQGETSAVKWWWRDPWKQRLDPDAVRRAVAPLARESLSRAETQHPSACGRACPPARSCQAPPALRTLGVRGPCCSQPKSYSCQELPAGVGKLFPSPRADQTARLAFRAWDAAPRLGTPCSLRHARTVGDPHLVPRHGDSPPRARRAPERPFKALRSGALRTPFLPHNALSPGSEAAAQQRFTATEGEMLNEPN</sequence>
<gene>
    <name evidence="2" type="ORF">U0070_003585</name>
</gene>
<name>A0AAW0IZX0_MYOGA</name>
<organism evidence="2 3">
    <name type="scientific">Myodes glareolus</name>
    <name type="common">Bank vole</name>
    <name type="synonym">Clethrionomys glareolus</name>
    <dbReference type="NCBI Taxonomy" id="447135"/>
    <lineage>
        <taxon>Eukaryota</taxon>
        <taxon>Metazoa</taxon>
        <taxon>Chordata</taxon>
        <taxon>Craniata</taxon>
        <taxon>Vertebrata</taxon>
        <taxon>Euteleostomi</taxon>
        <taxon>Mammalia</taxon>
        <taxon>Eutheria</taxon>
        <taxon>Euarchontoglires</taxon>
        <taxon>Glires</taxon>
        <taxon>Rodentia</taxon>
        <taxon>Myomorpha</taxon>
        <taxon>Muroidea</taxon>
        <taxon>Cricetidae</taxon>
        <taxon>Arvicolinae</taxon>
        <taxon>Myodes</taxon>
    </lineage>
</organism>
<feature type="compositionally biased region" description="Polar residues" evidence="1">
    <location>
        <begin position="1"/>
        <end position="20"/>
    </location>
</feature>
<feature type="non-terminal residue" evidence="2">
    <location>
        <position position="1"/>
    </location>
</feature>
<feature type="region of interest" description="Disordered" evidence="1">
    <location>
        <begin position="1"/>
        <end position="24"/>
    </location>
</feature>
<reference evidence="2 3" key="1">
    <citation type="journal article" date="2023" name="bioRxiv">
        <title>Conserved and derived expression patterns and positive selection on dental genes reveal complex evolutionary context of ever-growing rodent molars.</title>
        <authorList>
            <person name="Calamari Z.T."/>
            <person name="Song A."/>
            <person name="Cohen E."/>
            <person name="Akter M."/>
            <person name="Roy R.D."/>
            <person name="Hallikas O."/>
            <person name="Christensen M.M."/>
            <person name="Li P."/>
            <person name="Marangoni P."/>
            <person name="Jernvall J."/>
            <person name="Klein O.D."/>
        </authorList>
    </citation>
    <scope>NUCLEOTIDE SEQUENCE [LARGE SCALE GENOMIC DNA]</scope>
    <source>
        <strain evidence="2">V071</strain>
    </source>
</reference>
<feature type="region of interest" description="Disordered" evidence="1">
    <location>
        <begin position="188"/>
        <end position="254"/>
    </location>
</feature>
<proteinExistence type="predicted"/>
<evidence type="ECO:0000313" key="3">
    <source>
        <dbReference type="Proteomes" id="UP001488838"/>
    </source>
</evidence>
<evidence type="ECO:0000313" key="2">
    <source>
        <dbReference type="EMBL" id="KAK7820174.1"/>
    </source>
</evidence>
<accession>A0AAW0IZX0</accession>
<protein>
    <submittedName>
        <fullName evidence="2">Uncharacterized protein</fullName>
    </submittedName>
</protein>